<dbReference type="InParanoid" id="D7FUW6"/>
<feature type="region of interest" description="Disordered" evidence="1">
    <location>
        <begin position="28"/>
        <end position="66"/>
    </location>
</feature>
<gene>
    <name evidence="2" type="ORF">Esi_0280_0023</name>
</gene>
<organism evidence="2 3">
    <name type="scientific">Ectocarpus siliculosus</name>
    <name type="common">Brown alga</name>
    <name type="synonym">Conferva siliculosa</name>
    <dbReference type="NCBI Taxonomy" id="2880"/>
    <lineage>
        <taxon>Eukaryota</taxon>
        <taxon>Sar</taxon>
        <taxon>Stramenopiles</taxon>
        <taxon>Ochrophyta</taxon>
        <taxon>PX clade</taxon>
        <taxon>Phaeophyceae</taxon>
        <taxon>Ectocarpales</taxon>
        <taxon>Ectocarpaceae</taxon>
        <taxon>Ectocarpus</taxon>
    </lineage>
</organism>
<accession>D7FUW6</accession>
<dbReference type="EMBL" id="FN648465">
    <property type="protein sequence ID" value="CBJ31772.1"/>
    <property type="molecule type" value="Genomic_DNA"/>
</dbReference>
<feature type="compositionally biased region" description="Basic and acidic residues" evidence="1">
    <location>
        <begin position="119"/>
        <end position="131"/>
    </location>
</feature>
<proteinExistence type="predicted"/>
<feature type="region of interest" description="Disordered" evidence="1">
    <location>
        <begin position="81"/>
        <end position="174"/>
    </location>
</feature>
<keyword evidence="3" id="KW-1185">Reference proteome</keyword>
<feature type="compositionally biased region" description="Basic and acidic residues" evidence="1">
    <location>
        <begin position="47"/>
        <end position="62"/>
    </location>
</feature>
<evidence type="ECO:0000256" key="1">
    <source>
        <dbReference type="SAM" id="MobiDB-lite"/>
    </source>
</evidence>
<dbReference type="EMBL" id="FN649752">
    <property type="protein sequence ID" value="CBJ31772.1"/>
    <property type="molecule type" value="Genomic_DNA"/>
</dbReference>
<feature type="compositionally biased region" description="Basic and acidic residues" evidence="1">
    <location>
        <begin position="150"/>
        <end position="174"/>
    </location>
</feature>
<evidence type="ECO:0000313" key="2">
    <source>
        <dbReference type="EMBL" id="CBJ31772.1"/>
    </source>
</evidence>
<evidence type="ECO:0000313" key="3">
    <source>
        <dbReference type="Proteomes" id="UP000002630"/>
    </source>
</evidence>
<dbReference type="AlphaFoldDB" id="D7FUW6"/>
<reference evidence="2 3" key="1">
    <citation type="journal article" date="2010" name="Nature">
        <title>The Ectocarpus genome and the independent evolution of multicellularity in brown algae.</title>
        <authorList>
            <person name="Cock J.M."/>
            <person name="Sterck L."/>
            <person name="Rouze P."/>
            <person name="Scornet D."/>
            <person name="Allen A.E."/>
            <person name="Amoutzias G."/>
            <person name="Anthouard V."/>
            <person name="Artiguenave F."/>
            <person name="Aury J.M."/>
            <person name="Badger J.H."/>
            <person name="Beszteri B."/>
            <person name="Billiau K."/>
            <person name="Bonnet E."/>
            <person name="Bothwell J.H."/>
            <person name="Bowler C."/>
            <person name="Boyen C."/>
            <person name="Brownlee C."/>
            <person name="Carrano C.J."/>
            <person name="Charrier B."/>
            <person name="Cho G.Y."/>
            <person name="Coelho S.M."/>
            <person name="Collen J."/>
            <person name="Corre E."/>
            <person name="Da Silva C."/>
            <person name="Delage L."/>
            <person name="Delaroque N."/>
            <person name="Dittami S.M."/>
            <person name="Doulbeau S."/>
            <person name="Elias M."/>
            <person name="Farnham G."/>
            <person name="Gachon C.M."/>
            <person name="Gschloessl B."/>
            <person name="Heesch S."/>
            <person name="Jabbari K."/>
            <person name="Jubin C."/>
            <person name="Kawai H."/>
            <person name="Kimura K."/>
            <person name="Kloareg B."/>
            <person name="Kupper F.C."/>
            <person name="Lang D."/>
            <person name="Le Bail A."/>
            <person name="Leblanc C."/>
            <person name="Lerouge P."/>
            <person name="Lohr M."/>
            <person name="Lopez P.J."/>
            <person name="Martens C."/>
            <person name="Maumus F."/>
            <person name="Michel G."/>
            <person name="Miranda-Saavedra D."/>
            <person name="Morales J."/>
            <person name="Moreau H."/>
            <person name="Motomura T."/>
            <person name="Nagasato C."/>
            <person name="Napoli C.A."/>
            <person name="Nelson D.R."/>
            <person name="Nyvall-Collen P."/>
            <person name="Peters A.F."/>
            <person name="Pommier C."/>
            <person name="Potin P."/>
            <person name="Poulain J."/>
            <person name="Quesneville H."/>
            <person name="Read B."/>
            <person name="Rensing S.A."/>
            <person name="Ritter A."/>
            <person name="Rousvoal S."/>
            <person name="Samanta M."/>
            <person name="Samson G."/>
            <person name="Schroeder D.C."/>
            <person name="Segurens B."/>
            <person name="Strittmatter M."/>
            <person name="Tonon T."/>
            <person name="Tregear J.W."/>
            <person name="Valentin K."/>
            <person name="von Dassow P."/>
            <person name="Yamagishi T."/>
            <person name="Van de Peer Y."/>
            <person name="Wincker P."/>
        </authorList>
    </citation>
    <scope>NUCLEOTIDE SEQUENCE [LARGE SCALE GENOMIC DNA]</scope>
    <source>
        <strain evidence="3">Ec32 / CCAP1310/4</strain>
    </source>
</reference>
<feature type="compositionally biased region" description="Gly residues" evidence="1">
    <location>
        <begin position="28"/>
        <end position="46"/>
    </location>
</feature>
<protein>
    <submittedName>
        <fullName evidence="2">Uncharacterized protein</fullName>
    </submittedName>
</protein>
<dbReference type="Proteomes" id="UP000002630">
    <property type="component" value="Linkage Group LG27"/>
</dbReference>
<name>D7FUW6_ECTSI</name>
<sequence length="174" mass="19141">MFGRVSAPATVPMETRRQTTAEEAFATAGGGMAWSGSGEDGAGGEWGGDREGPAVPLPHEHGVPYWHPGASSAVALRRRLMEAGGERSKGRRGAAPAGVFLREDGFPVGDEGQQVAHPSSRDGGRDRRQQQLHEQQQPRHGYLHQRQQRRHSDTGIENRELWQEGSEERRPYGW</sequence>